<comment type="caution">
    <text evidence="9">The sequence shown here is derived from an EMBL/GenBank/DDBJ whole genome shotgun (WGS) entry which is preliminary data.</text>
</comment>
<gene>
    <name evidence="9" type="ORF">GCM10009575_077410</name>
</gene>
<keyword evidence="4 6" id="KW-0238">DNA-binding</keyword>
<dbReference type="SUPFAM" id="SSF46894">
    <property type="entry name" value="C-terminal effector domain of the bipartite response regulators"/>
    <property type="match status" value="1"/>
</dbReference>
<dbReference type="PANTHER" id="PTHR35807:SF1">
    <property type="entry name" value="TRANSCRIPTIONAL REGULATOR REDD"/>
    <property type="match status" value="1"/>
</dbReference>
<dbReference type="InterPro" id="IPR001867">
    <property type="entry name" value="OmpR/PhoB-type_DNA-bd"/>
</dbReference>
<accession>A0ABN1R611</accession>
<dbReference type="CDD" id="cd15831">
    <property type="entry name" value="BTAD"/>
    <property type="match status" value="1"/>
</dbReference>
<proteinExistence type="inferred from homology"/>
<dbReference type="Pfam" id="PF13191">
    <property type="entry name" value="AAA_16"/>
    <property type="match status" value="1"/>
</dbReference>
<evidence type="ECO:0000256" key="3">
    <source>
        <dbReference type="ARBA" id="ARBA00023015"/>
    </source>
</evidence>
<evidence type="ECO:0000256" key="7">
    <source>
        <dbReference type="SAM" id="MobiDB-lite"/>
    </source>
</evidence>
<dbReference type="Pfam" id="PF03704">
    <property type="entry name" value="BTAD"/>
    <property type="match status" value="1"/>
</dbReference>
<keyword evidence="5" id="KW-0804">Transcription</keyword>
<dbReference type="Gene3D" id="1.25.40.10">
    <property type="entry name" value="Tetratricopeptide repeat domain"/>
    <property type="match status" value="1"/>
</dbReference>
<feature type="region of interest" description="Disordered" evidence="7">
    <location>
        <begin position="480"/>
        <end position="499"/>
    </location>
</feature>
<name>A0ABN1R611_9ACTN</name>
<evidence type="ECO:0000256" key="1">
    <source>
        <dbReference type="ARBA" id="ARBA00005820"/>
    </source>
</evidence>
<evidence type="ECO:0000256" key="5">
    <source>
        <dbReference type="ARBA" id="ARBA00023163"/>
    </source>
</evidence>
<evidence type="ECO:0000256" key="6">
    <source>
        <dbReference type="PROSITE-ProRule" id="PRU01091"/>
    </source>
</evidence>
<sequence>MIFRLLGPLEAEVARGPIDLGGTRQRAALAFLLLHANRVVPTSRLVEALWPTDQPPTTARKILQNAVWRLRRALAHLPDSGGTPELVTRAPGYMVRVRGEQVDLLVFQQQVDRGRAALAVGDPFTAGRVLSEALSLWRGPVLADLVEDGMAWPELTAIQERRLDVMEDRFEAELASGGHHAILRELEAFVQDEPLRERAAQQLMLALYRCGRQADALGVYRRVRTALVDGLGLEPGREMQLLRQSILTHDPALDLLAEVTAQRETATVTGGSGTMVIGGEDPPTATWERAAAAPPDVPELTLAVAAEDSPAGRRPASVLLLRFSLGAEFVETLPADDVDRVLEAVSTMACETVERYGGLATTSIGSVQLSLFDPRPGEPDSAERAVLAATAVRDRLSAPADPLAASAPVAAGLAVHAAVTTGEAVICRWPVSGTVRPWVGGDVVDTCRTLLDRTPLGEVHVCDETRRLTARGHTYQRVSASPSAWREGTVGGGAENPRGWSADAMAIPDGEAENPGGWNADAIGTSDGECELHLMHGVWRRTRQRSIPHVITVLGEHLLGKTRLLREFRRGLATESTDVRVLSCDLPPDPGGADARSMAAGVFAAYCGITGQDTADAAFAKARATIMRVAESEEVAETMLSLLRPLIAAEPPLHGGPGLRAALSAWRSFLGRAALEQPLVLIWDDVHRADDLLLETVEHLIEGCHGVPLLNVVGAHTALLERRPDWAGGRSHAMTISLTQAAADPLEELLRSLLAPGGNADVV</sequence>
<keyword evidence="2" id="KW-0902">Two-component regulatory system</keyword>
<dbReference type="SUPFAM" id="SSF55073">
    <property type="entry name" value="Nucleotide cyclase"/>
    <property type="match status" value="1"/>
</dbReference>
<dbReference type="Proteomes" id="UP001500418">
    <property type="component" value="Unassembled WGS sequence"/>
</dbReference>
<organism evidence="9 10">
    <name type="scientific">Streptomyces rhizosphaericus</name>
    <dbReference type="NCBI Taxonomy" id="114699"/>
    <lineage>
        <taxon>Bacteria</taxon>
        <taxon>Bacillati</taxon>
        <taxon>Actinomycetota</taxon>
        <taxon>Actinomycetes</taxon>
        <taxon>Kitasatosporales</taxon>
        <taxon>Streptomycetaceae</taxon>
        <taxon>Streptomyces</taxon>
        <taxon>Streptomyces violaceusniger group</taxon>
    </lineage>
</organism>
<dbReference type="SMART" id="SM00862">
    <property type="entry name" value="Trans_reg_C"/>
    <property type="match status" value="1"/>
</dbReference>
<dbReference type="Gene3D" id="1.10.10.10">
    <property type="entry name" value="Winged helix-like DNA-binding domain superfamily/Winged helix DNA-binding domain"/>
    <property type="match status" value="1"/>
</dbReference>
<reference evidence="9 10" key="1">
    <citation type="journal article" date="2019" name="Int. J. Syst. Evol. Microbiol.">
        <title>The Global Catalogue of Microorganisms (GCM) 10K type strain sequencing project: providing services to taxonomists for standard genome sequencing and annotation.</title>
        <authorList>
            <consortium name="The Broad Institute Genomics Platform"/>
            <consortium name="The Broad Institute Genome Sequencing Center for Infectious Disease"/>
            <person name="Wu L."/>
            <person name="Ma J."/>
        </authorList>
    </citation>
    <scope>NUCLEOTIDE SEQUENCE [LARGE SCALE GENOMIC DNA]</scope>
    <source>
        <strain evidence="9 10">JCM 11444</strain>
    </source>
</reference>
<dbReference type="InterPro" id="IPR051677">
    <property type="entry name" value="AfsR-DnrI-RedD_regulator"/>
</dbReference>
<dbReference type="SMART" id="SM01043">
    <property type="entry name" value="BTAD"/>
    <property type="match status" value="1"/>
</dbReference>
<evidence type="ECO:0000256" key="2">
    <source>
        <dbReference type="ARBA" id="ARBA00023012"/>
    </source>
</evidence>
<evidence type="ECO:0000256" key="4">
    <source>
        <dbReference type="ARBA" id="ARBA00023125"/>
    </source>
</evidence>
<feature type="DNA-binding region" description="OmpR/PhoB-type" evidence="6">
    <location>
        <begin position="1"/>
        <end position="97"/>
    </location>
</feature>
<dbReference type="InterPro" id="IPR036388">
    <property type="entry name" value="WH-like_DNA-bd_sf"/>
</dbReference>
<dbReference type="Pfam" id="PF00486">
    <property type="entry name" value="Trans_reg_C"/>
    <property type="match status" value="1"/>
</dbReference>
<dbReference type="Gene3D" id="3.30.70.1230">
    <property type="entry name" value="Nucleotide cyclase"/>
    <property type="match status" value="1"/>
</dbReference>
<dbReference type="InterPro" id="IPR041664">
    <property type="entry name" value="AAA_16"/>
</dbReference>
<keyword evidence="10" id="KW-1185">Reference proteome</keyword>
<dbReference type="InterPro" id="IPR016032">
    <property type="entry name" value="Sig_transdc_resp-reg_C-effctor"/>
</dbReference>
<dbReference type="PANTHER" id="PTHR35807">
    <property type="entry name" value="TRANSCRIPTIONAL REGULATOR REDD-RELATED"/>
    <property type="match status" value="1"/>
</dbReference>
<dbReference type="InterPro" id="IPR005158">
    <property type="entry name" value="BTAD"/>
</dbReference>
<dbReference type="EMBL" id="BAAAID010000074">
    <property type="protein sequence ID" value="GAA0952314.1"/>
    <property type="molecule type" value="Genomic_DNA"/>
</dbReference>
<dbReference type="SUPFAM" id="SSF48452">
    <property type="entry name" value="TPR-like"/>
    <property type="match status" value="1"/>
</dbReference>
<keyword evidence="3" id="KW-0805">Transcription regulation</keyword>
<evidence type="ECO:0000313" key="9">
    <source>
        <dbReference type="EMBL" id="GAA0952314.1"/>
    </source>
</evidence>
<dbReference type="InterPro" id="IPR011990">
    <property type="entry name" value="TPR-like_helical_dom_sf"/>
</dbReference>
<dbReference type="InterPro" id="IPR029787">
    <property type="entry name" value="Nucleotide_cyclase"/>
</dbReference>
<feature type="domain" description="OmpR/PhoB-type" evidence="8">
    <location>
        <begin position="1"/>
        <end position="97"/>
    </location>
</feature>
<protein>
    <recommendedName>
        <fullName evidence="8">OmpR/PhoB-type domain-containing protein</fullName>
    </recommendedName>
</protein>
<evidence type="ECO:0000313" key="10">
    <source>
        <dbReference type="Proteomes" id="UP001500418"/>
    </source>
</evidence>
<evidence type="ECO:0000259" key="8">
    <source>
        <dbReference type="PROSITE" id="PS51755"/>
    </source>
</evidence>
<dbReference type="PROSITE" id="PS51755">
    <property type="entry name" value="OMPR_PHOB"/>
    <property type="match status" value="1"/>
</dbReference>
<comment type="similarity">
    <text evidence="1">Belongs to the AfsR/DnrI/RedD regulatory family.</text>
</comment>